<reference evidence="2 4" key="2">
    <citation type="submission" date="2019-06" db="EMBL/GenBank/DDBJ databases">
        <title>Genome sequence analysis of &gt;100 Bacillus licheniformis strains suggests intrinsic resistance to this species.</title>
        <authorList>
            <person name="Wels M."/>
            <person name="Siezen R.J."/>
            <person name="Johansen E."/>
            <person name="Stuer-Lauridsen B."/>
            <person name="Bjerre K."/>
            <person name="Nielsen B.K.K."/>
        </authorList>
    </citation>
    <scope>NUCLEOTIDE SEQUENCE [LARGE SCALE GENOMIC DNA]</scope>
    <source>
        <strain evidence="2 4">BAC-15381</strain>
    </source>
</reference>
<evidence type="ECO:0000313" key="2">
    <source>
        <dbReference type="EMBL" id="TWL40175.1"/>
    </source>
</evidence>
<comment type="caution">
    <text evidence="1">The sequence shown here is derived from an EMBL/GenBank/DDBJ whole genome shotgun (WGS) entry which is preliminary data.</text>
</comment>
<dbReference type="EMBL" id="NILF01000027">
    <property type="protein sequence ID" value="TWL40175.1"/>
    <property type="molecule type" value="Genomic_DNA"/>
</dbReference>
<organism evidence="1 3">
    <name type="scientific">Bacillus paralicheniformis</name>
    <dbReference type="NCBI Taxonomy" id="1648923"/>
    <lineage>
        <taxon>Bacteria</taxon>
        <taxon>Bacillati</taxon>
        <taxon>Bacillota</taxon>
        <taxon>Bacilli</taxon>
        <taxon>Bacillales</taxon>
        <taxon>Bacillaceae</taxon>
        <taxon>Bacillus</taxon>
    </lineage>
</organism>
<dbReference type="Proteomes" id="UP000429980">
    <property type="component" value="Unassembled WGS sequence"/>
</dbReference>
<dbReference type="EMBL" id="LKPO01000016">
    <property type="protein sequence ID" value="OLF92721.1"/>
    <property type="molecule type" value="Genomic_DNA"/>
</dbReference>
<dbReference type="Proteomes" id="UP000185604">
    <property type="component" value="Unassembled WGS sequence"/>
</dbReference>
<evidence type="ECO:0000313" key="4">
    <source>
        <dbReference type="Proteomes" id="UP000429980"/>
    </source>
</evidence>
<reference evidence="1 3" key="1">
    <citation type="journal article" date="2016" name="Front. Microbiol.">
        <title>High-Level Heat Resistance of Spores of Bacillus amyloliquefaciens and Bacillus licheniformis Results from the Presence of a spoVA Operon in a Tn1546 Transposon.</title>
        <authorList>
            <person name="Berendsen E.M."/>
            <person name="Koning R.A."/>
            <person name="Boekhorst J."/>
            <person name="de Jong A."/>
            <person name="Kuipers O.P."/>
            <person name="Wells-Bennik M.H."/>
        </authorList>
    </citation>
    <scope>NUCLEOTIDE SEQUENCE [LARGE SCALE GENOMIC DNA]</scope>
    <source>
        <strain evidence="1 3">B4121</strain>
    </source>
</reference>
<accession>A0A6I7U164</accession>
<name>A0A6I7U164_9BACI</name>
<sequence>MLCEKGLFIWTSLFYFQIIKNGTFRLRFSSYIRAAASMIKRGLS</sequence>
<dbReference type="AlphaFoldDB" id="A0A6I7U164"/>
<evidence type="ECO:0000313" key="1">
    <source>
        <dbReference type="EMBL" id="OLF92721.1"/>
    </source>
</evidence>
<gene>
    <name evidence="1" type="ORF">B4121_2409</name>
    <name evidence="2" type="ORF">CHCC15381_1547</name>
</gene>
<proteinExistence type="predicted"/>
<protein>
    <submittedName>
        <fullName evidence="1">Uncharacterized protein</fullName>
    </submittedName>
</protein>
<keyword evidence="4" id="KW-1185">Reference proteome</keyword>
<evidence type="ECO:0000313" key="3">
    <source>
        <dbReference type="Proteomes" id="UP000185604"/>
    </source>
</evidence>